<keyword evidence="1" id="KW-0732">Signal</keyword>
<evidence type="ECO:0000313" key="3">
    <source>
        <dbReference type="Proteomes" id="UP001321520"/>
    </source>
</evidence>
<evidence type="ECO:0000313" key="2">
    <source>
        <dbReference type="EMBL" id="WKD48936.1"/>
    </source>
</evidence>
<sequence length="245" mass="27219">MKRYGLVAAFCACVFISGQALAEYKKGDFIVRVGTAAVDPTDDSDNLYLNSTQLPGTRVYVDTGYSASITGTWLFADHWGLELLAAAPFKHNLDVRGLPDPVTGQTLGRVRLGDIKHLPPTLSVQWYPVCTESPVQPYIGFGVNYTHFLSEHINSAAQRYFDTVLGAKSRARLKLDDSWGLAGEIGIDIAFARESRWQLNAAIWYLDIDTDATIRFFTDGHRASRINVNVDIDPFVYSLGIGYRF</sequence>
<proteinExistence type="predicted"/>
<dbReference type="InterPro" id="IPR000758">
    <property type="entry name" value="Enterovir_OMP"/>
</dbReference>
<reference evidence="2 3" key="1">
    <citation type="submission" date="2022-05" db="EMBL/GenBank/DDBJ databases">
        <title>Microbulbifer sp. nov., isolated from sponge.</title>
        <authorList>
            <person name="Gao L."/>
        </authorList>
    </citation>
    <scope>NUCLEOTIDE SEQUENCE [LARGE SCALE GENOMIC DNA]</scope>
    <source>
        <strain evidence="2 3">MI-G</strain>
    </source>
</reference>
<organism evidence="2 3">
    <name type="scientific">Microbulbifer spongiae</name>
    <dbReference type="NCBI Taxonomy" id="2944933"/>
    <lineage>
        <taxon>Bacteria</taxon>
        <taxon>Pseudomonadati</taxon>
        <taxon>Pseudomonadota</taxon>
        <taxon>Gammaproteobacteria</taxon>
        <taxon>Cellvibrionales</taxon>
        <taxon>Microbulbiferaceae</taxon>
        <taxon>Microbulbifer</taxon>
    </lineage>
</organism>
<dbReference type="PROSITE" id="PS00695">
    <property type="entry name" value="ENT_VIR_OMP_2"/>
    <property type="match status" value="1"/>
</dbReference>
<protein>
    <submittedName>
        <fullName evidence="2">Outer membrane beta-barrel protein</fullName>
    </submittedName>
</protein>
<gene>
    <name evidence="2" type="ORF">M8T91_13675</name>
</gene>
<dbReference type="InterPro" id="IPR011250">
    <property type="entry name" value="OMP/PagP_B-barrel"/>
</dbReference>
<dbReference type="InterPro" id="IPR005618">
    <property type="entry name" value="OMPW"/>
</dbReference>
<accession>A0ABY9EDW0</accession>
<keyword evidence="3" id="KW-1185">Reference proteome</keyword>
<feature type="signal peptide" evidence="1">
    <location>
        <begin position="1"/>
        <end position="22"/>
    </location>
</feature>
<evidence type="ECO:0000256" key="1">
    <source>
        <dbReference type="SAM" id="SignalP"/>
    </source>
</evidence>
<dbReference type="SUPFAM" id="SSF56925">
    <property type="entry name" value="OMPA-like"/>
    <property type="match status" value="1"/>
</dbReference>
<name>A0ABY9EDW0_9GAMM</name>
<dbReference type="RefSeq" id="WP_301414722.1">
    <property type="nucleotide sequence ID" value="NZ_CP098023.1"/>
</dbReference>
<dbReference type="PANTHER" id="PTHR36920:SF1">
    <property type="entry name" value="OUTER MEMBRANE PROTEIN W"/>
    <property type="match status" value="1"/>
</dbReference>
<dbReference type="Proteomes" id="UP001321520">
    <property type="component" value="Chromosome"/>
</dbReference>
<dbReference type="Pfam" id="PF03922">
    <property type="entry name" value="OmpW"/>
    <property type="match status" value="1"/>
</dbReference>
<dbReference type="EMBL" id="CP098023">
    <property type="protein sequence ID" value="WKD48936.1"/>
    <property type="molecule type" value="Genomic_DNA"/>
</dbReference>
<feature type="chain" id="PRO_5046920310" evidence="1">
    <location>
        <begin position="23"/>
        <end position="245"/>
    </location>
</feature>
<dbReference type="PANTHER" id="PTHR36920">
    <property type="match status" value="1"/>
</dbReference>
<dbReference type="Gene3D" id="2.40.160.20">
    <property type="match status" value="1"/>
</dbReference>